<feature type="domain" description="Ig-like" evidence="2">
    <location>
        <begin position="295"/>
        <end position="393"/>
    </location>
</feature>
<dbReference type="Gene3D" id="2.60.40.10">
    <property type="entry name" value="Immunoglobulins"/>
    <property type="match status" value="3"/>
</dbReference>
<evidence type="ECO:0000256" key="1">
    <source>
        <dbReference type="ARBA" id="ARBA00023319"/>
    </source>
</evidence>
<accession>A0A4X1U2H9</accession>
<evidence type="ECO:0000313" key="4">
    <source>
        <dbReference type="Proteomes" id="UP000314985"/>
    </source>
</evidence>
<dbReference type="InterPro" id="IPR007110">
    <property type="entry name" value="Ig-like_dom"/>
</dbReference>
<dbReference type="PANTHER" id="PTHR23411">
    <property type="entry name" value="TAPASIN"/>
    <property type="match status" value="1"/>
</dbReference>
<organism evidence="3 4">
    <name type="scientific">Sus scrofa</name>
    <name type="common">Pig</name>
    <dbReference type="NCBI Taxonomy" id="9823"/>
    <lineage>
        <taxon>Eukaryota</taxon>
        <taxon>Metazoa</taxon>
        <taxon>Chordata</taxon>
        <taxon>Craniata</taxon>
        <taxon>Vertebrata</taxon>
        <taxon>Euteleostomi</taxon>
        <taxon>Mammalia</taxon>
        <taxon>Eutheria</taxon>
        <taxon>Laurasiatheria</taxon>
        <taxon>Artiodactyla</taxon>
        <taxon>Suina</taxon>
        <taxon>Suidae</taxon>
        <taxon>Sus</taxon>
    </lineage>
</organism>
<dbReference type="FunFam" id="2.60.40.10:FF:000463">
    <property type="entry name" value="Immunoglobulin heavy constant gamma 1"/>
    <property type="match status" value="1"/>
</dbReference>
<feature type="domain" description="Ig-like" evidence="2">
    <location>
        <begin position="76"/>
        <end position="169"/>
    </location>
</feature>
<keyword evidence="1" id="KW-0393">Immunoglobulin domain</keyword>
<dbReference type="AlphaFoldDB" id="A0A4X1U2H9"/>
<evidence type="ECO:0000259" key="2">
    <source>
        <dbReference type="PROSITE" id="PS50835"/>
    </source>
</evidence>
<dbReference type="Pfam" id="PF07654">
    <property type="entry name" value="C1-set"/>
    <property type="match status" value="3"/>
</dbReference>
<sequence length="516" mass="56426">MRGLGKSGGSLASRGFPALRPRDLETGRALAVAGPGHTPQVFVGRAWRLHHCDYYAMDLWGPGVEVVVSSAYNTAPSVYPLAPCGRDVSDHNVALGCLVSSYFPEPVTVTWNSGALSRVVHTFPSVLQPSGLYSLSSMVIVAASSLSTLSYTCNVYHPATNTKVDKRVGTKTKPPCPICPACEGPGPSAFIFPPKPKDTLMISRTPKVTCVVVDVSQENPEVQFSWYVDGVEVHTAQTRPKEEQFNSTYRVVSVLPIQHQDWLNGKEFKCKVNNKDLPAPITRIISKAKGQTREPQVYTLPPPTEELSRSKLSVTCLITGFYPPDIDVEWQRNGQPEPEGNYRTTPPQQDVDGTYFLYSKLAVDKASWQRGDPFQCAVMHEALHNHYTQKSIFKTPELLLEESCADAQDGELDGLWTTISIFITLFLLSVCYSATVTLFKVSGPAPLSPVPRSPLPAPPWPSLWPRCHCDGPSLYPPWPLVLSGTRWLSGTAGLAGGPWGVVHVRPGPPSPRAPCR</sequence>
<dbReference type="FunFam" id="2.60.40.10:FF:001129">
    <property type="entry name" value="Immunoglobulin heavy constant gamma 1"/>
    <property type="match status" value="1"/>
</dbReference>
<reference evidence="3" key="2">
    <citation type="submission" date="2025-08" db="UniProtKB">
        <authorList>
            <consortium name="Ensembl"/>
        </authorList>
    </citation>
    <scope>IDENTIFICATION</scope>
</reference>
<dbReference type="Proteomes" id="UP000314985">
    <property type="component" value="Chromosome 7"/>
</dbReference>
<dbReference type="FunFam" id="2.60.40.10:FF:001540">
    <property type="entry name" value="Immunoglobulin heavy constant gamma 1"/>
    <property type="match status" value="1"/>
</dbReference>
<dbReference type="SUPFAM" id="SSF48726">
    <property type="entry name" value="Immunoglobulin"/>
    <property type="match status" value="3"/>
</dbReference>
<proteinExistence type="predicted"/>
<protein>
    <recommendedName>
        <fullName evidence="2">Ig-like domain-containing protein</fullName>
    </recommendedName>
</protein>
<dbReference type="InterPro" id="IPR003597">
    <property type="entry name" value="Ig_C1-set"/>
</dbReference>
<dbReference type="InterPro" id="IPR036179">
    <property type="entry name" value="Ig-like_dom_sf"/>
</dbReference>
<dbReference type="Ensembl" id="ENSSSCT00070026631.1">
    <property type="protein sequence ID" value="ENSSSCP00070022137.1"/>
    <property type="gene ID" value="ENSSSCG00070013629.1"/>
</dbReference>
<dbReference type="CDD" id="cd05768">
    <property type="entry name" value="IgC1_CH3_IgAGD_CH4_IgAEM"/>
    <property type="match status" value="1"/>
</dbReference>
<name>A0A4X1U2H9_PIG</name>
<dbReference type="CDD" id="cd21817">
    <property type="entry name" value="IgC1_CH1_IgEG"/>
    <property type="match status" value="1"/>
</dbReference>
<dbReference type="InterPro" id="IPR013783">
    <property type="entry name" value="Ig-like_fold"/>
</dbReference>
<reference evidence="3 4" key="1">
    <citation type="submission" date="2017-08" db="EMBL/GenBank/DDBJ databases">
        <title>USMARCv1.0.</title>
        <authorList>
            <person name="Hannum G.I."/>
            <person name="Koren S."/>
            <person name="Schroeder S.G."/>
            <person name="Chin S.C."/>
            <person name="Nonneman D.J."/>
            <person name="Becker S.A."/>
            <person name="Rosen B.D."/>
            <person name="Bickhart D.M."/>
            <person name="Putnam N.H."/>
            <person name="Green R.E."/>
            <person name="Tuggle C.K."/>
            <person name="Liu H."/>
            <person name="Rohrer G.A."/>
            <person name="Warr A."/>
            <person name="Hall R."/>
            <person name="Kim K."/>
            <person name="Hume D.A."/>
            <person name="Talbot R."/>
            <person name="Chow W."/>
            <person name="Howe K."/>
            <person name="Schwartz A.S."/>
            <person name="Watson M."/>
            <person name="Archibald A.L."/>
            <person name="Phillippy A.M."/>
            <person name="Smith T.P.L."/>
        </authorList>
    </citation>
    <scope>NUCLEOTIDE SEQUENCE [LARGE SCALE GENOMIC DNA]</scope>
</reference>
<dbReference type="SMART" id="SM00407">
    <property type="entry name" value="IGc1"/>
    <property type="match status" value="2"/>
</dbReference>
<evidence type="ECO:0000313" key="3">
    <source>
        <dbReference type="Ensembl" id="ENSSSCP00070022137.1"/>
    </source>
</evidence>
<feature type="domain" description="Ig-like" evidence="2">
    <location>
        <begin position="187"/>
        <end position="286"/>
    </location>
</feature>
<dbReference type="PROSITE" id="PS50835">
    <property type="entry name" value="IG_LIKE"/>
    <property type="match status" value="3"/>
</dbReference>
<dbReference type="InterPro" id="IPR050380">
    <property type="entry name" value="Immune_Resp_Modulators"/>
</dbReference>